<dbReference type="AlphaFoldDB" id="A0AA88VEH1"/>
<evidence type="ECO:0008006" key="10">
    <source>
        <dbReference type="Google" id="ProtNLM"/>
    </source>
</evidence>
<evidence type="ECO:0000256" key="3">
    <source>
        <dbReference type="ARBA" id="ARBA00022525"/>
    </source>
</evidence>
<keyword evidence="4" id="KW-0732">Signal</keyword>
<evidence type="ECO:0000256" key="7">
    <source>
        <dbReference type="ARBA" id="ARBA00023098"/>
    </source>
</evidence>
<dbReference type="InterPro" id="IPR051238">
    <property type="entry name" value="GDSL_esterase/lipase"/>
</dbReference>
<reference evidence="8" key="1">
    <citation type="submission" date="2022-12" db="EMBL/GenBank/DDBJ databases">
        <title>Draft genome assemblies for two species of Escallonia (Escalloniales).</title>
        <authorList>
            <person name="Chanderbali A."/>
            <person name="Dervinis C."/>
            <person name="Anghel I."/>
            <person name="Soltis D."/>
            <person name="Soltis P."/>
            <person name="Zapata F."/>
        </authorList>
    </citation>
    <scope>NUCLEOTIDE SEQUENCE</scope>
    <source>
        <strain evidence="8">UCBG64.0493</strain>
        <tissue evidence="8">Leaf</tissue>
    </source>
</reference>
<dbReference type="GO" id="GO:0005576">
    <property type="term" value="C:extracellular region"/>
    <property type="evidence" value="ECO:0007669"/>
    <property type="project" value="UniProtKB-SubCell"/>
</dbReference>
<keyword evidence="6" id="KW-0442">Lipid degradation</keyword>
<dbReference type="GO" id="GO:0016042">
    <property type="term" value="P:lipid catabolic process"/>
    <property type="evidence" value="ECO:0007669"/>
    <property type="project" value="UniProtKB-KW"/>
</dbReference>
<accession>A0AA88VEH1</accession>
<dbReference type="InterPro" id="IPR001087">
    <property type="entry name" value="GDSL"/>
</dbReference>
<dbReference type="Gene3D" id="3.40.50.1110">
    <property type="entry name" value="SGNH hydrolase"/>
    <property type="match status" value="1"/>
</dbReference>
<evidence type="ECO:0000313" key="8">
    <source>
        <dbReference type="EMBL" id="KAK3007356.1"/>
    </source>
</evidence>
<evidence type="ECO:0000256" key="1">
    <source>
        <dbReference type="ARBA" id="ARBA00004613"/>
    </source>
</evidence>
<evidence type="ECO:0000256" key="4">
    <source>
        <dbReference type="ARBA" id="ARBA00022729"/>
    </source>
</evidence>
<comment type="similarity">
    <text evidence="2">Belongs to the 'GDSL' lipolytic enzyme family.</text>
</comment>
<dbReference type="InterPro" id="IPR036514">
    <property type="entry name" value="SGNH_hydro_sf"/>
</dbReference>
<dbReference type="GO" id="GO:0016788">
    <property type="term" value="F:hydrolase activity, acting on ester bonds"/>
    <property type="evidence" value="ECO:0007669"/>
    <property type="project" value="InterPro"/>
</dbReference>
<sequence length="193" mass="21681">MLHSLYNRQAAKESLEAEANHKRQYYPTSRLFTPDQYAAVLIQQYSKQLKILYNYGARKVAVFGIGQLGCTPAGLARYGTNGSACVQMINDAVQLFNNRLKPLVDYFNNNLSGAKFTYINITSITAWDTSAAGLELSTCNLQDSKVIQRRNKYVFWDAYHPIETINLLVSGRAYHALSPSDAYPIDIQTLAQL</sequence>
<keyword evidence="7" id="KW-0443">Lipid metabolism</keyword>
<protein>
    <recommendedName>
        <fullName evidence="10">GDSL esterase/lipase</fullName>
    </recommendedName>
</protein>
<evidence type="ECO:0000256" key="6">
    <source>
        <dbReference type="ARBA" id="ARBA00022963"/>
    </source>
</evidence>
<dbReference type="EMBL" id="JAVXUP010001876">
    <property type="protein sequence ID" value="KAK3007356.1"/>
    <property type="molecule type" value="Genomic_DNA"/>
</dbReference>
<evidence type="ECO:0000313" key="9">
    <source>
        <dbReference type="Proteomes" id="UP001188597"/>
    </source>
</evidence>
<dbReference type="Proteomes" id="UP001188597">
    <property type="component" value="Unassembled WGS sequence"/>
</dbReference>
<comment type="caution">
    <text evidence="8">The sequence shown here is derived from an EMBL/GenBank/DDBJ whole genome shotgun (WGS) entry which is preliminary data.</text>
</comment>
<comment type="subcellular location">
    <subcellularLocation>
        <location evidence="1">Secreted</location>
    </subcellularLocation>
</comment>
<dbReference type="Pfam" id="PF00657">
    <property type="entry name" value="Lipase_GDSL"/>
    <property type="match status" value="1"/>
</dbReference>
<dbReference type="PANTHER" id="PTHR45650:SF9">
    <property type="entry name" value="SGNH HYDROLASE-TYPE ESTERASE DOMAIN-CONTAINING PROTEIN"/>
    <property type="match status" value="1"/>
</dbReference>
<gene>
    <name evidence="8" type="ORF">RJ639_017831</name>
</gene>
<keyword evidence="9" id="KW-1185">Reference proteome</keyword>
<keyword evidence="5" id="KW-0378">Hydrolase</keyword>
<dbReference type="PANTHER" id="PTHR45650">
    <property type="entry name" value="GDSL-LIKE LIPASE/ACYLHYDROLASE-RELATED"/>
    <property type="match status" value="1"/>
</dbReference>
<evidence type="ECO:0000256" key="2">
    <source>
        <dbReference type="ARBA" id="ARBA00008668"/>
    </source>
</evidence>
<proteinExistence type="inferred from homology"/>
<organism evidence="8 9">
    <name type="scientific">Escallonia herrerae</name>
    <dbReference type="NCBI Taxonomy" id="1293975"/>
    <lineage>
        <taxon>Eukaryota</taxon>
        <taxon>Viridiplantae</taxon>
        <taxon>Streptophyta</taxon>
        <taxon>Embryophyta</taxon>
        <taxon>Tracheophyta</taxon>
        <taxon>Spermatophyta</taxon>
        <taxon>Magnoliopsida</taxon>
        <taxon>eudicotyledons</taxon>
        <taxon>Gunneridae</taxon>
        <taxon>Pentapetalae</taxon>
        <taxon>asterids</taxon>
        <taxon>campanulids</taxon>
        <taxon>Escalloniales</taxon>
        <taxon>Escalloniaceae</taxon>
        <taxon>Escallonia</taxon>
    </lineage>
</organism>
<keyword evidence="3" id="KW-0964">Secreted</keyword>
<evidence type="ECO:0000256" key="5">
    <source>
        <dbReference type="ARBA" id="ARBA00022801"/>
    </source>
</evidence>
<name>A0AA88VEH1_9ASTE</name>